<dbReference type="Proteomes" id="UP000243255">
    <property type="component" value="Unassembled WGS sequence"/>
</dbReference>
<sequence length="372" mass="43329">MLISMLLCICICLSLIFNGYMENIFIVLSVGLFYKLIFVDKEYKYIGYSAVISYILVSVLMMTLFRNYIKFNDIQPEKEKQETVVLLVSEGESRNYNMKERMTELYYTKGSKSYLTLVPNLYKYKSYYAELGSSDFKEKSEDIASKLRPKLGANYKVVNSYIHSEPYFENSLEDIIEKGYKKIIICPVFMTEGEGFRVFKERYESLDLSTYNLTQLDVLNTFYKSENLSVLYKNEILKNMTHSGKEAGIILVGLKNKNNLEQDILFRERLRDDILRSQKNNNNIKIKLPLLENNKKDIIKSGEELLEYGIDNLYVVLPTCTIDTMYTKHLVESILRELDNGNTKFYYVNQNIKTDILVEEIITKVILSKIGG</sequence>
<evidence type="ECO:0000256" key="3">
    <source>
        <dbReference type="SAM" id="Phobius"/>
    </source>
</evidence>
<dbReference type="EMBL" id="FQWX01000007">
    <property type="protein sequence ID" value="SHG77746.1"/>
    <property type="molecule type" value="Genomic_DNA"/>
</dbReference>
<feature type="transmembrane region" description="Helical" evidence="3">
    <location>
        <begin position="45"/>
        <end position="65"/>
    </location>
</feature>
<dbReference type="Gene3D" id="3.40.50.1400">
    <property type="match status" value="1"/>
</dbReference>
<dbReference type="RefSeq" id="WP_073124817.1">
    <property type="nucleotide sequence ID" value="NZ_BAABCH010000024.1"/>
</dbReference>
<keyword evidence="3" id="KW-0812">Transmembrane</keyword>
<dbReference type="GO" id="GO:0046872">
    <property type="term" value="F:metal ion binding"/>
    <property type="evidence" value="ECO:0007669"/>
    <property type="project" value="UniProtKB-KW"/>
</dbReference>
<accession>A0A1M5MKH0</accession>
<keyword evidence="3" id="KW-0472">Membrane</keyword>
<protein>
    <submittedName>
        <fullName evidence="4">CbiX protein</fullName>
    </submittedName>
</protein>
<name>A0A1M5MKH0_9FIRM</name>
<dbReference type="STRING" id="1121321.SAMN04488530_10752"/>
<dbReference type="SUPFAM" id="SSF53800">
    <property type="entry name" value="Chelatase"/>
    <property type="match status" value="1"/>
</dbReference>
<dbReference type="InterPro" id="IPR002762">
    <property type="entry name" value="CbiX-like"/>
</dbReference>
<dbReference type="Pfam" id="PF01903">
    <property type="entry name" value="CbiX"/>
    <property type="match status" value="1"/>
</dbReference>
<proteinExistence type="predicted"/>
<keyword evidence="1" id="KW-0479">Metal-binding</keyword>
<evidence type="ECO:0000256" key="1">
    <source>
        <dbReference type="ARBA" id="ARBA00022723"/>
    </source>
</evidence>
<dbReference type="OrthoDB" id="1949854at2"/>
<evidence type="ECO:0000313" key="4">
    <source>
        <dbReference type="EMBL" id="SHG77746.1"/>
    </source>
</evidence>
<evidence type="ECO:0000256" key="2">
    <source>
        <dbReference type="ARBA" id="ARBA00023239"/>
    </source>
</evidence>
<gene>
    <name evidence="4" type="ORF">SAMN04488530_10752</name>
</gene>
<dbReference type="GO" id="GO:0016829">
    <property type="term" value="F:lyase activity"/>
    <property type="evidence" value="ECO:0007669"/>
    <property type="project" value="UniProtKB-KW"/>
</dbReference>
<evidence type="ECO:0000313" key="5">
    <source>
        <dbReference type="Proteomes" id="UP000243255"/>
    </source>
</evidence>
<dbReference type="AlphaFoldDB" id="A0A1M5MKH0"/>
<keyword evidence="2" id="KW-0456">Lyase</keyword>
<keyword evidence="3" id="KW-1133">Transmembrane helix</keyword>
<keyword evidence="5" id="KW-1185">Reference proteome</keyword>
<organism evidence="4 5">
    <name type="scientific">Asaccharospora irregularis DSM 2635</name>
    <dbReference type="NCBI Taxonomy" id="1121321"/>
    <lineage>
        <taxon>Bacteria</taxon>
        <taxon>Bacillati</taxon>
        <taxon>Bacillota</taxon>
        <taxon>Clostridia</taxon>
        <taxon>Peptostreptococcales</taxon>
        <taxon>Peptostreptococcaceae</taxon>
        <taxon>Asaccharospora</taxon>
    </lineage>
</organism>
<reference evidence="5" key="1">
    <citation type="submission" date="2016-11" db="EMBL/GenBank/DDBJ databases">
        <authorList>
            <person name="Varghese N."/>
            <person name="Submissions S."/>
        </authorList>
    </citation>
    <scope>NUCLEOTIDE SEQUENCE [LARGE SCALE GENOMIC DNA]</scope>
    <source>
        <strain evidence="5">DSM 2635</strain>
    </source>
</reference>